<reference evidence="2 3" key="1">
    <citation type="journal article" date="2024" name="Ann. Entomol. Soc. Am.">
        <title>Genomic analyses of the southern and eastern yellowjacket wasps (Hymenoptera: Vespidae) reveal evolutionary signatures of social life.</title>
        <authorList>
            <person name="Catto M.A."/>
            <person name="Caine P.B."/>
            <person name="Orr S.E."/>
            <person name="Hunt B.G."/>
            <person name="Goodisman M.A.D."/>
        </authorList>
    </citation>
    <scope>NUCLEOTIDE SEQUENCE [LARGE SCALE GENOMIC DNA]</scope>
    <source>
        <strain evidence="2">232</strain>
        <tissue evidence="2">Head and thorax</tissue>
    </source>
</reference>
<dbReference type="Proteomes" id="UP001607303">
    <property type="component" value="Unassembled WGS sequence"/>
</dbReference>
<gene>
    <name evidence="2" type="ORF">V1477_016794</name>
</gene>
<dbReference type="EMBL" id="JAYRBN010000100">
    <property type="protein sequence ID" value="KAL2727518.1"/>
    <property type="molecule type" value="Genomic_DNA"/>
</dbReference>
<evidence type="ECO:0000313" key="2">
    <source>
        <dbReference type="EMBL" id="KAL2727518.1"/>
    </source>
</evidence>
<evidence type="ECO:0000256" key="1">
    <source>
        <dbReference type="SAM" id="MobiDB-lite"/>
    </source>
</evidence>
<sequence>MEQGGISIISPPGITENSIGKPTKNIGLALRSNAGIRSAKEKLKAPCDQSVRYRTQSQILAAGVDRNQLRRDSSSNSSNSNSSGSSTLRKNF</sequence>
<accession>A0ABD2B4E3</accession>
<feature type="compositionally biased region" description="Low complexity" evidence="1">
    <location>
        <begin position="1"/>
        <end position="14"/>
    </location>
</feature>
<name>A0ABD2B4E3_VESMC</name>
<feature type="region of interest" description="Disordered" evidence="1">
    <location>
        <begin position="58"/>
        <end position="92"/>
    </location>
</feature>
<evidence type="ECO:0000313" key="3">
    <source>
        <dbReference type="Proteomes" id="UP001607303"/>
    </source>
</evidence>
<keyword evidence="3" id="KW-1185">Reference proteome</keyword>
<feature type="compositionally biased region" description="Low complexity" evidence="1">
    <location>
        <begin position="74"/>
        <end position="86"/>
    </location>
</feature>
<proteinExistence type="predicted"/>
<dbReference type="AlphaFoldDB" id="A0ABD2B4E3"/>
<organism evidence="2 3">
    <name type="scientific">Vespula maculifrons</name>
    <name type="common">Eastern yellow jacket</name>
    <name type="synonym">Wasp</name>
    <dbReference type="NCBI Taxonomy" id="7453"/>
    <lineage>
        <taxon>Eukaryota</taxon>
        <taxon>Metazoa</taxon>
        <taxon>Ecdysozoa</taxon>
        <taxon>Arthropoda</taxon>
        <taxon>Hexapoda</taxon>
        <taxon>Insecta</taxon>
        <taxon>Pterygota</taxon>
        <taxon>Neoptera</taxon>
        <taxon>Endopterygota</taxon>
        <taxon>Hymenoptera</taxon>
        <taxon>Apocrita</taxon>
        <taxon>Aculeata</taxon>
        <taxon>Vespoidea</taxon>
        <taxon>Vespidae</taxon>
        <taxon>Vespinae</taxon>
        <taxon>Vespula</taxon>
    </lineage>
</organism>
<comment type="caution">
    <text evidence="2">The sequence shown here is derived from an EMBL/GenBank/DDBJ whole genome shotgun (WGS) entry which is preliminary data.</text>
</comment>
<feature type="region of interest" description="Disordered" evidence="1">
    <location>
        <begin position="1"/>
        <end position="22"/>
    </location>
</feature>
<protein>
    <submittedName>
        <fullName evidence="2">Aquaporin-like isoform X1</fullName>
    </submittedName>
</protein>